<proteinExistence type="predicted"/>
<dbReference type="EMBL" id="JTDY01008876">
    <property type="protein sequence ID" value="KOB64350.1"/>
    <property type="molecule type" value="Genomic_DNA"/>
</dbReference>
<comment type="caution">
    <text evidence="1">The sequence shown here is derived from an EMBL/GenBank/DDBJ whole genome shotgun (WGS) entry which is preliminary data.</text>
</comment>
<dbReference type="CDD" id="cd04301">
    <property type="entry name" value="NAT_SF"/>
    <property type="match status" value="1"/>
</dbReference>
<sequence length="219" mass="24703">MSAREYPKVWSRFERIVEDRRTLKFEIEDIPASMWSTAVEFMLGNYIREDEYRVLLSSIIRQKMSIACFLAEGDGTGRTLVAVNMCLPQEKGRFVGHSPPKTKAGLLSLRMFAEAMKVTAIYDKYDVNAYLMGTGLSVAPEYRRLGIAIELLSARKNLSKELGFRATGGIFTGAKAQISAEKAGMECLYQIPYKKFGKQCNIKFHTDTVELKIFGAKLE</sequence>
<accession>A0A0L7KMJ3</accession>
<name>A0A0L7KMJ3_OPEBR</name>
<evidence type="ECO:0000313" key="2">
    <source>
        <dbReference type="Proteomes" id="UP000037510"/>
    </source>
</evidence>
<dbReference type="SUPFAM" id="SSF55729">
    <property type="entry name" value="Acyl-CoA N-acyltransferases (Nat)"/>
    <property type="match status" value="1"/>
</dbReference>
<protein>
    <submittedName>
        <fullName evidence="1">Retinol-binding protein</fullName>
    </submittedName>
</protein>
<gene>
    <name evidence="1" type="ORF">OBRU01_24637</name>
</gene>
<keyword evidence="2" id="KW-1185">Reference proteome</keyword>
<dbReference type="STRING" id="104452.A0A0L7KMJ3"/>
<dbReference type="InterPro" id="IPR016181">
    <property type="entry name" value="Acyl_CoA_acyltransferase"/>
</dbReference>
<dbReference type="Proteomes" id="UP000037510">
    <property type="component" value="Unassembled WGS sequence"/>
</dbReference>
<dbReference type="Gene3D" id="3.40.630.30">
    <property type="match status" value="1"/>
</dbReference>
<reference evidence="1 2" key="1">
    <citation type="journal article" date="2015" name="Genome Biol. Evol.">
        <title>The genome of winter moth (Operophtera brumata) provides a genomic perspective on sexual dimorphism and phenology.</title>
        <authorList>
            <person name="Derks M.F."/>
            <person name="Smit S."/>
            <person name="Salis L."/>
            <person name="Schijlen E."/>
            <person name="Bossers A."/>
            <person name="Mateman C."/>
            <person name="Pijl A.S."/>
            <person name="de Ridder D."/>
            <person name="Groenen M.A."/>
            <person name="Visser M.E."/>
            <person name="Megens H.J."/>
        </authorList>
    </citation>
    <scope>NUCLEOTIDE SEQUENCE [LARGE SCALE GENOMIC DNA]</scope>
    <source>
        <strain evidence="1">WM2013NL</strain>
        <tissue evidence="1">Head and thorax</tissue>
    </source>
</reference>
<organism evidence="1 2">
    <name type="scientific">Operophtera brumata</name>
    <name type="common">Winter moth</name>
    <name type="synonym">Phalaena brumata</name>
    <dbReference type="NCBI Taxonomy" id="104452"/>
    <lineage>
        <taxon>Eukaryota</taxon>
        <taxon>Metazoa</taxon>
        <taxon>Ecdysozoa</taxon>
        <taxon>Arthropoda</taxon>
        <taxon>Hexapoda</taxon>
        <taxon>Insecta</taxon>
        <taxon>Pterygota</taxon>
        <taxon>Neoptera</taxon>
        <taxon>Endopterygota</taxon>
        <taxon>Lepidoptera</taxon>
        <taxon>Glossata</taxon>
        <taxon>Ditrysia</taxon>
        <taxon>Geometroidea</taxon>
        <taxon>Geometridae</taxon>
        <taxon>Larentiinae</taxon>
        <taxon>Operophtera</taxon>
    </lineage>
</organism>
<evidence type="ECO:0000313" key="1">
    <source>
        <dbReference type="EMBL" id="KOB64350.1"/>
    </source>
</evidence>
<dbReference type="AlphaFoldDB" id="A0A0L7KMJ3"/>